<comment type="caution">
    <text evidence="1">The sequence shown here is derived from an EMBL/GenBank/DDBJ whole genome shotgun (WGS) entry which is preliminary data.</text>
</comment>
<protein>
    <submittedName>
        <fullName evidence="1">Tn7-like transposition domain protein</fullName>
    </submittedName>
</protein>
<dbReference type="EMBL" id="VTDZ01000341">
    <property type="protein sequence ID" value="TYR99008.1"/>
    <property type="molecule type" value="Genomic_DNA"/>
</dbReference>
<evidence type="ECO:0000313" key="1">
    <source>
        <dbReference type="EMBL" id="TYR99008.1"/>
    </source>
</evidence>
<name>A0AAE8WXX7_9ENTR</name>
<dbReference type="AlphaFoldDB" id="A0AAE8WXX7"/>
<accession>A0AAE8WXX7</accession>
<gene>
    <name evidence="1" type="ORF">FZC81_27400</name>
</gene>
<feature type="non-terminal residue" evidence="1">
    <location>
        <position position="132"/>
    </location>
</feature>
<feature type="non-terminal residue" evidence="1">
    <location>
        <position position="1"/>
    </location>
</feature>
<reference evidence="1 2" key="1">
    <citation type="submission" date="2019-08" db="EMBL/GenBank/DDBJ databases">
        <title>Whole genome sequence analysis of bacterial isolates in patients.</title>
        <authorList>
            <person name="Jeong K.C."/>
        </authorList>
    </citation>
    <scope>NUCLEOTIDE SEQUENCE [LARGE SCALE GENOMIC DNA]</scope>
    <source>
        <strain evidence="1 2">KCJ3K342</strain>
    </source>
</reference>
<dbReference type="Proteomes" id="UP000322612">
    <property type="component" value="Unassembled WGS sequence"/>
</dbReference>
<sequence>KVDLLILFKIKSERTGKPIPFSFSMFKYFIESNSITCKDYIYPSYMLVDEKELTDKDRGRRDENYNIIKDLVDDRMFLFDYALHKKSHLLMDYSRNKKISQYTIRTLLALYWRHGQDIYALLPAFSNCGAAG</sequence>
<evidence type="ECO:0000313" key="2">
    <source>
        <dbReference type="Proteomes" id="UP000322612"/>
    </source>
</evidence>
<proteinExistence type="predicted"/>
<organism evidence="1 2">
    <name type="scientific">Enterobacter hormaechei</name>
    <dbReference type="NCBI Taxonomy" id="158836"/>
    <lineage>
        <taxon>Bacteria</taxon>
        <taxon>Pseudomonadati</taxon>
        <taxon>Pseudomonadota</taxon>
        <taxon>Gammaproteobacteria</taxon>
        <taxon>Enterobacterales</taxon>
        <taxon>Enterobacteriaceae</taxon>
        <taxon>Enterobacter</taxon>
        <taxon>Enterobacter cloacae complex</taxon>
    </lineage>
</organism>